<dbReference type="InterPro" id="IPR001387">
    <property type="entry name" value="Cro/C1-type_HTH"/>
</dbReference>
<dbReference type="InterPro" id="IPR050807">
    <property type="entry name" value="TransReg_Diox_bact_type"/>
</dbReference>
<dbReference type="Pfam" id="PF01381">
    <property type="entry name" value="HTH_3"/>
    <property type="match status" value="1"/>
</dbReference>
<protein>
    <recommendedName>
        <fullName evidence="2">HTH cro/C1-type domain-containing protein</fullName>
    </recommendedName>
</protein>
<proteinExistence type="predicted"/>
<dbReference type="CDD" id="cd00093">
    <property type="entry name" value="HTH_XRE"/>
    <property type="match status" value="1"/>
</dbReference>
<dbReference type="PANTHER" id="PTHR46797">
    <property type="entry name" value="HTH-TYPE TRANSCRIPTIONAL REGULATOR"/>
    <property type="match status" value="1"/>
</dbReference>
<dbReference type="GO" id="GO:0003677">
    <property type="term" value="F:DNA binding"/>
    <property type="evidence" value="ECO:0007669"/>
    <property type="project" value="UniProtKB-KW"/>
</dbReference>
<gene>
    <name evidence="3" type="ORF">MORIYA_3691</name>
</gene>
<dbReference type="Gene3D" id="1.10.260.40">
    <property type="entry name" value="lambda repressor-like DNA-binding domains"/>
    <property type="match status" value="1"/>
</dbReference>
<reference evidence="4" key="1">
    <citation type="submission" date="2018-05" db="EMBL/GenBank/DDBJ databases">
        <authorList>
            <person name="Cea G.-C."/>
            <person name="William W."/>
        </authorList>
    </citation>
    <scope>NUCLEOTIDE SEQUENCE [LARGE SCALE GENOMIC DNA]</scope>
    <source>
        <strain evidence="4">DB21MT 5</strain>
    </source>
</reference>
<keyword evidence="1" id="KW-0238">DNA-binding</keyword>
<dbReference type="Proteomes" id="UP000250163">
    <property type="component" value="Chromosome MORIYA"/>
</dbReference>
<dbReference type="InterPro" id="IPR010982">
    <property type="entry name" value="Lambda_DNA-bd_dom_sf"/>
</dbReference>
<name>A0A330LTR5_9GAMM</name>
<dbReference type="GO" id="GO:0003700">
    <property type="term" value="F:DNA-binding transcription factor activity"/>
    <property type="evidence" value="ECO:0007669"/>
    <property type="project" value="TreeGrafter"/>
</dbReference>
<dbReference type="OrthoDB" id="2986852at2"/>
<dbReference type="PANTHER" id="PTHR46797:SF1">
    <property type="entry name" value="METHYLPHOSPHONATE SYNTHASE"/>
    <property type="match status" value="1"/>
</dbReference>
<evidence type="ECO:0000313" key="4">
    <source>
        <dbReference type="Proteomes" id="UP000250163"/>
    </source>
</evidence>
<dbReference type="SMART" id="SM00530">
    <property type="entry name" value="HTH_XRE"/>
    <property type="match status" value="1"/>
</dbReference>
<dbReference type="KEGG" id="mya:MORIYA_3691"/>
<dbReference type="AlphaFoldDB" id="A0A330LTR5"/>
<dbReference type="GO" id="GO:0005829">
    <property type="term" value="C:cytosol"/>
    <property type="evidence" value="ECO:0007669"/>
    <property type="project" value="TreeGrafter"/>
</dbReference>
<dbReference type="EMBL" id="LS483250">
    <property type="protein sequence ID" value="SQD80143.1"/>
    <property type="molecule type" value="Genomic_DNA"/>
</dbReference>
<accession>A0A330LTR5</accession>
<evidence type="ECO:0000313" key="3">
    <source>
        <dbReference type="EMBL" id="SQD80143.1"/>
    </source>
</evidence>
<feature type="domain" description="HTH cro/C1-type" evidence="2">
    <location>
        <begin position="11"/>
        <end position="67"/>
    </location>
</feature>
<evidence type="ECO:0000256" key="1">
    <source>
        <dbReference type="ARBA" id="ARBA00023125"/>
    </source>
</evidence>
<organism evidence="3 4">
    <name type="scientific">Moritella yayanosii</name>
    <dbReference type="NCBI Taxonomy" id="69539"/>
    <lineage>
        <taxon>Bacteria</taxon>
        <taxon>Pseudomonadati</taxon>
        <taxon>Pseudomonadota</taxon>
        <taxon>Gammaproteobacteria</taxon>
        <taxon>Alteromonadales</taxon>
        <taxon>Moritellaceae</taxon>
        <taxon>Moritella</taxon>
    </lineage>
</organism>
<evidence type="ECO:0000259" key="2">
    <source>
        <dbReference type="PROSITE" id="PS50943"/>
    </source>
</evidence>
<dbReference type="SUPFAM" id="SSF47413">
    <property type="entry name" value="lambda repressor-like DNA-binding domains"/>
    <property type="match status" value="1"/>
</dbReference>
<dbReference type="RefSeq" id="WP_112717262.1">
    <property type="nucleotide sequence ID" value="NZ_LS483250.1"/>
</dbReference>
<sequence length="84" mass="9491">MSRRKNNGSKIALARKELNLTQKQLAATTGINKSTLSQIENGKFSGSLDILERYLDALDLQLTVEPKKRQLPDWDELDTLFGDE</sequence>
<keyword evidence="4" id="KW-1185">Reference proteome</keyword>
<dbReference type="PROSITE" id="PS50943">
    <property type="entry name" value="HTH_CROC1"/>
    <property type="match status" value="1"/>
</dbReference>